<evidence type="ECO:0000313" key="3">
    <source>
        <dbReference type="Proteomes" id="UP000510868"/>
    </source>
</evidence>
<sequence>MLAFGPTGVVNASVQADTTTPATTQAGGIVAESAQPQNSGDETALDTAETKRNVVANTTDTSRTSEQKTTTAQATENSSAASSANKTNSEEENKNAFLTFNVNTADTPANEAIQENKIVATTATTTTNGGYDY</sequence>
<dbReference type="EMBL" id="CP059275">
    <property type="protein sequence ID" value="QLQ62162.1"/>
    <property type="molecule type" value="Genomic_DNA"/>
</dbReference>
<gene>
    <name evidence="2" type="ORF">HHK02_02250</name>
</gene>
<evidence type="ECO:0000313" key="2">
    <source>
        <dbReference type="EMBL" id="QLQ62162.1"/>
    </source>
</evidence>
<name>A0A7L6BIV7_LIMRT</name>
<protein>
    <submittedName>
        <fullName evidence="2">Uncharacterized protein</fullName>
    </submittedName>
</protein>
<proteinExistence type="predicted"/>
<dbReference type="Proteomes" id="UP000510868">
    <property type="component" value="Chromosome"/>
</dbReference>
<feature type="compositionally biased region" description="Low complexity" evidence="1">
    <location>
        <begin position="15"/>
        <end position="26"/>
    </location>
</feature>
<feature type="compositionally biased region" description="Polar residues" evidence="1">
    <location>
        <begin position="55"/>
        <end position="68"/>
    </location>
</feature>
<feature type="compositionally biased region" description="Low complexity" evidence="1">
    <location>
        <begin position="69"/>
        <end position="87"/>
    </location>
</feature>
<reference evidence="2 3" key="1">
    <citation type="submission" date="2020-07" db="EMBL/GenBank/DDBJ databases">
        <title>Genome sequence of Lactobacillus reuteri CNEI-KCA3 isolated from the faeces of a reared-broiler chicken, South-East Nigeria, reveals presence of CRISPR arrays.</title>
        <authorList>
            <person name="Anukam K.C."/>
            <person name="Ibezim C.N."/>
            <person name="BeecK W.V."/>
            <person name="Allonsius C."/>
            <person name="Broek M.D."/>
            <person name="Tuyaerts I."/>
            <person name="Attama A."/>
            <person name="Esimone C.O."/>
            <person name="Lebeer S."/>
        </authorList>
    </citation>
    <scope>NUCLEOTIDE SEQUENCE [LARGE SCALE GENOMIC DNA]</scope>
    <source>
        <strain evidence="2 3">CNEI-KCA3</strain>
    </source>
</reference>
<dbReference type="AlphaFoldDB" id="A0A7L6BIV7"/>
<dbReference type="RefSeq" id="WP_003671520.1">
    <property type="nucleotide sequence ID" value="NZ_CP059275.1"/>
</dbReference>
<feature type="region of interest" description="Disordered" evidence="1">
    <location>
        <begin position="1"/>
        <end position="95"/>
    </location>
</feature>
<accession>A0A7L6BIV7</accession>
<organism evidence="2 3">
    <name type="scientific">Limosilactobacillus reuteri</name>
    <name type="common">Lactobacillus reuteri</name>
    <dbReference type="NCBI Taxonomy" id="1598"/>
    <lineage>
        <taxon>Bacteria</taxon>
        <taxon>Bacillati</taxon>
        <taxon>Bacillota</taxon>
        <taxon>Bacilli</taxon>
        <taxon>Lactobacillales</taxon>
        <taxon>Lactobacillaceae</taxon>
        <taxon>Limosilactobacillus</taxon>
    </lineage>
</organism>
<evidence type="ECO:0000256" key="1">
    <source>
        <dbReference type="SAM" id="MobiDB-lite"/>
    </source>
</evidence>